<gene>
    <name evidence="18" type="ORF">JJB79_17275</name>
</gene>
<protein>
    <submittedName>
        <fullName evidence="18">Polysaccharide biosynthesis/export family protein</fullName>
    </submittedName>
</protein>
<dbReference type="Gene3D" id="3.10.560.10">
    <property type="entry name" value="Outer membrane lipoprotein wza domain like"/>
    <property type="match status" value="2"/>
</dbReference>
<keyword evidence="4" id="KW-1134">Transmembrane beta strand</keyword>
<keyword evidence="12" id="KW-0564">Palmitate</keyword>
<dbReference type="PANTHER" id="PTHR33619:SF3">
    <property type="entry name" value="POLYSACCHARIDE EXPORT PROTEIN GFCE-RELATED"/>
    <property type="match status" value="1"/>
</dbReference>
<evidence type="ECO:0000256" key="8">
    <source>
        <dbReference type="ARBA" id="ARBA00023047"/>
    </source>
</evidence>
<comment type="similarity">
    <text evidence="2">Belongs to the BexD/CtrA/VexA family.</text>
</comment>
<organism evidence="18 19">
    <name type="scientific">Pantoea eucrina</name>
    <dbReference type="NCBI Taxonomy" id="472693"/>
    <lineage>
        <taxon>Bacteria</taxon>
        <taxon>Pseudomonadati</taxon>
        <taxon>Pseudomonadota</taxon>
        <taxon>Gammaproteobacteria</taxon>
        <taxon>Enterobacterales</taxon>
        <taxon>Erwiniaceae</taxon>
        <taxon>Pantoea</taxon>
    </lineage>
</organism>
<evidence type="ECO:0000259" key="17">
    <source>
        <dbReference type="Pfam" id="PF22461"/>
    </source>
</evidence>
<dbReference type="PROSITE" id="PS51257">
    <property type="entry name" value="PROKAR_LIPOPROTEIN"/>
    <property type="match status" value="1"/>
</dbReference>
<dbReference type="InterPro" id="IPR003715">
    <property type="entry name" value="Poly_export_N"/>
</dbReference>
<dbReference type="Pfam" id="PF02563">
    <property type="entry name" value="Poly_export"/>
    <property type="match status" value="1"/>
</dbReference>
<keyword evidence="11" id="KW-0472">Membrane</keyword>
<keyword evidence="13" id="KW-0998">Cell outer membrane</keyword>
<keyword evidence="5" id="KW-0762">Sugar transport</keyword>
<evidence type="ECO:0000256" key="10">
    <source>
        <dbReference type="ARBA" id="ARBA00023114"/>
    </source>
</evidence>
<evidence type="ECO:0000256" key="7">
    <source>
        <dbReference type="ARBA" id="ARBA00022729"/>
    </source>
</evidence>
<dbReference type="InterPro" id="IPR040716">
    <property type="entry name" value="Wza_C"/>
</dbReference>
<evidence type="ECO:0000256" key="3">
    <source>
        <dbReference type="ARBA" id="ARBA00022448"/>
    </source>
</evidence>
<keyword evidence="9" id="KW-0406">Ion transport</keyword>
<evidence type="ECO:0000256" key="1">
    <source>
        <dbReference type="ARBA" id="ARBA00004571"/>
    </source>
</evidence>
<comment type="caution">
    <text evidence="18">The sequence shown here is derived from an EMBL/GenBank/DDBJ whole genome shotgun (WGS) entry which is preliminary data.</text>
</comment>
<evidence type="ECO:0000256" key="13">
    <source>
        <dbReference type="ARBA" id="ARBA00023237"/>
    </source>
</evidence>
<feature type="domain" description="Outer-membrane lipoprotein Wza C-terminal" evidence="16">
    <location>
        <begin position="346"/>
        <end position="375"/>
    </location>
</feature>
<evidence type="ECO:0000256" key="4">
    <source>
        <dbReference type="ARBA" id="ARBA00022452"/>
    </source>
</evidence>
<dbReference type="EMBL" id="JAFCXS010000017">
    <property type="protein sequence ID" value="MBM0749143.1"/>
    <property type="molecule type" value="Genomic_DNA"/>
</dbReference>
<keyword evidence="19" id="KW-1185">Reference proteome</keyword>
<evidence type="ECO:0000313" key="19">
    <source>
        <dbReference type="Proteomes" id="UP000809137"/>
    </source>
</evidence>
<name>A0ABS1ZA01_9GAMM</name>
<dbReference type="InterPro" id="IPR054765">
    <property type="entry name" value="SLBB_dom"/>
</dbReference>
<reference evidence="18 19" key="1">
    <citation type="submission" date="2021-01" db="EMBL/GenBank/DDBJ databases">
        <title>Complete genome sequence of Pantoea eucrina OB49, a heavy metal tolerant bacterium with PGPR potential isolated from wheat in Algeria.</title>
        <authorList>
            <person name="Lekired A."/>
            <person name="Ouzari I.H."/>
        </authorList>
    </citation>
    <scope>NUCLEOTIDE SEQUENCE [LARGE SCALE GENOMIC DNA]</scope>
    <source>
        <strain evidence="18 19">OB49</strain>
    </source>
</reference>
<keyword evidence="3" id="KW-0813">Transport</keyword>
<keyword evidence="14" id="KW-0449">Lipoprotein</keyword>
<evidence type="ECO:0000256" key="2">
    <source>
        <dbReference type="ARBA" id="ARBA00009450"/>
    </source>
</evidence>
<dbReference type="Gene3D" id="3.30.1950.10">
    <property type="entry name" value="wza like domain"/>
    <property type="match status" value="1"/>
</dbReference>
<evidence type="ECO:0000256" key="5">
    <source>
        <dbReference type="ARBA" id="ARBA00022597"/>
    </source>
</evidence>
<dbReference type="NCBIfam" id="NF011658">
    <property type="entry name" value="PRK15078.1"/>
    <property type="match status" value="1"/>
</dbReference>
<dbReference type="Pfam" id="PF18412">
    <property type="entry name" value="Wza_C"/>
    <property type="match status" value="1"/>
</dbReference>
<dbReference type="Pfam" id="PF22461">
    <property type="entry name" value="SLBB_2"/>
    <property type="match status" value="2"/>
</dbReference>
<dbReference type="RefSeq" id="WP_203025752.1">
    <property type="nucleotide sequence ID" value="NZ_JAFCXS010000017.1"/>
</dbReference>
<evidence type="ECO:0000259" key="15">
    <source>
        <dbReference type="Pfam" id="PF02563"/>
    </source>
</evidence>
<keyword evidence="7" id="KW-0732">Signal</keyword>
<evidence type="ECO:0000256" key="6">
    <source>
        <dbReference type="ARBA" id="ARBA00022692"/>
    </source>
</evidence>
<evidence type="ECO:0000256" key="12">
    <source>
        <dbReference type="ARBA" id="ARBA00023139"/>
    </source>
</evidence>
<feature type="domain" description="SLBB" evidence="17">
    <location>
        <begin position="173"/>
        <end position="250"/>
    </location>
</feature>
<evidence type="ECO:0000259" key="16">
    <source>
        <dbReference type="Pfam" id="PF18412"/>
    </source>
</evidence>
<accession>A0ABS1ZA01</accession>
<keyword evidence="10" id="KW-0626">Porin</keyword>
<evidence type="ECO:0000256" key="11">
    <source>
        <dbReference type="ARBA" id="ARBA00023136"/>
    </source>
</evidence>
<evidence type="ECO:0000256" key="14">
    <source>
        <dbReference type="ARBA" id="ARBA00023288"/>
    </source>
</evidence>
<feature type="domain" description="SLBB" evidence="17">
    <location>
        <begin position="257"/>
        <end position="343"/>
    </location>
</feature>
<dbReference type="InterPro" id="IPR049712">
    <property type="entry name" value="Poly_export"/>
</dbReference>
<dbReference type="Gene3D" id="1.20.5.70">
    <property type="match status" value="1"/>
</dbReference>
<feature type="domain" description="Polysaccharide export protein N-terminal" evidence="15">
    <location>
        <begin position="82"/>
        <end position="166"/>
    </location>
</feature>
<dbReference type="Proteomes" id="UP000809137">
    <property type="component" value="Unassembled WGS sequence"/>
</dbReference>
<keyword evidence="6" id="KW-0812">Transmembrane</keyword>
<evidence type="ECO:0000256" key="9">
    <source>
        <dbReference type="ARBA" id="ARBA00023065"/>
    </source>
</evidence>
<dbReference type="PANTHER" id="PTHR33619">
    <property type="entry name" value="POLYSACCHARIDE EXPORT PROTEIN GFCE-RELATED"/>
    <property type="match status" value="1"/>
</dbReference>
<keyword evidence="8" id="KW-0625">Polysaccharide transport</keyword>
<sequence length="376" mass="41694">MKSKLRLFRHSALSVALILCGCTVQPGQDLPLANKTLVNDNRERSDINALVRVTLLSPVMLQQLNEAGQQNRSKHIFRLPEDDYSYRIGVGDVLSITVWDHPEITSPAGQYRDSTETGSTVRPNGTLYFPYTGSIYVLNKTTEQVRTEITARLHHYIESPQVDVKIAAFRSRKAYVSGEVVRSGQQPITHIPLTVLDAINAAGGLTKEADWENVTLTHDAVQYPISLKLLLEKGDLTQNALLHHGDILYIPRNDSRKIFVMGETGAQKTLLMDRSGMTLTEAISSARGIDQTTADATGVFVIRQLKAPAEKRLADIYQINLKNAAAMALASDFKLQPYDIVYVTATPLTHWNRVVRQLIPTITAVNKLSTAVKKIP</sequence>
<proteinExistence type="inferred from homology"/>
<comment type="subcellular location">
    <subcellularLocation>
        <location evidence="1">Cell outer membrane</location>
        <topology evidence="1">Multi-pass membrane protein</topology>
    </subcellularLocation>
</comment>
<evidence type="ECO:0000313" key="18">
    <source>
        <dbReference type="EMBL" id="MBM0749143.1"/>
    </source>
</evidence>